<reference evidence="3 4" key="1">
    <citation type="submission" date="2017-06" db="EMBL/GenBank/DDBJ databases">
        <title>Novel microbial phyla capable of carbon fixation and sulfur reduction in deep-sea sediments.</title>
        <authorList>
            <person name="Huang J."/>
            <person name="Baker B."/>
            <person name="Wang Y."/>
        </authorList>
    </citation>
    <scope>NUCLEOTIDE SEQUENCE [LARGE SCALE GENOMIC DNA]</scope>
    <source>
        <strain evidence="3">B3_LCP</strain>
    </source>
</reference>
<evidence type="ECO:0000256" key="1">
    <source>
        <dbReference type="SAM" id="SignalP"/>
    </source>
</evidence>
<evidence type="ECO:0000313" key="3">
    <source>
        <dbReference type="EMBL" id="TKJ41870.1"/>
    </source>
</evidence>
<sequence>MKKIFIIAHIVLSSSIALGQTSINARSMGMANAYQGMASGAEAGNWNPANLAMPGGPSISIDLLNIGLSVGNNSLNINLYNDYFSKDYFDANGSWDLAAKQEIVDHINSSGLEGYTQIQVTPVAVSFNEFAVAVNVFGYMTATLPQDLLTVPLMGLNADPVYLDDMDGEAIGGGEIVASYARKIDTKWQWMEHLAVGGSIKYLIGEFYAVVDQASGTLLSSTDSIAINGSYRAMMVNPFDDKGEVGHGLGLDLGAAAKINEKLNVGFSLHNIFGSIKFKGYEEYWGSFAFNQPGINIDELDNFGDYLDSTAVDTDTSFTSSEELTYVMPKYFVMSGTYQLRPEVVIEADYKQGLNNVAGGTTKPRLAVGAELRYLPVLPIRIGLGLGGLHGTMFAGGIGLDLGAYKFDIAIANQRGLFNGSKGINFALSQRLVF</sequence>
<evidence type="ECO:0000259" key="2">
    <source>
        <dbReference type="Pfam" id="PF18990"/>
    </source>
</evidence>
<dbReference type="EMBL" id="NJBN01000002">
    <property type="protein sequence ID" value="TKJ41870.1"/>
    <property type="molecule type" value="Genomic_DNA"/>
</dbReference>
<feature type="chain" id="PRO_5021721312" description="DUF5723 domain-containing protein" evidence="1">
    <location>
        <begin position="20"/>
        <end position="434"/>
    </location>
</feature>
<protein>
    <recommendedName>
        <fullName evidence="2">DUF5723 domain-containing protein</fullName>
    </recommendedName>
</protein>
<keyword evidence="1" id="KW-0732">Signal</keyword>
<feature type="signal peptide" evidence="1">
    <location>
        <begin position="1"/>
        <end position="19"/>
    </location>
</feature>
<organism evidence="3 4">
    <name type="scientific">candidate division LCP-89 bacterium B3_LCP</name>
    <dbReference type="NCBI Taxonomy" id="2012998"/>
    <lineage>
        <taxon>Bacteria</taxon>
        <taxon>Pseudomonadati</taxon>
        <taxon>Bacteria division LCP-89</taxon>
    </lineage>
</organism>
<dbReference type="Gene3D" id="2.40.160.60">
    <property type="entry name" value="Outer membrane protein transport protein (OMPP1/FadL/TodX)"/>
    <property type="match status" value="1"/>
</dbReference>
<comment type="caution">
    <text evidence="3">The sequence shown here is derived from an EMBL/GenBank/DDBJ whole genome shotgun (WGS) entry which is preliminary data.</text>
</comment>
<evidence type="ECO:0000313" key="4">
    <source>
        <dbReference type="Proteomes" id="UP000319619"/>
    </source>
</evidence>
<dbReference type="InterPro" id="IPR043781">
    <property type="entry name" value="DUF5723"/>
</dbReference>
<dbReference type="SUPFAM" id="SSF56935">
    <property type="entry name" value="Porins"/>
    <property type="match status" value="1"/>
</dbReference>
<dbReference type="Proteomes" id="UP000319619">
    <property type="component" value="Unassembled WGS sequence"/>
</dbReference>
<dbReference type="AlphaFoldDB" id="A0A532V3S5"/>
<proteinExistence type="predicted"/>
<accession>A0A532V3S5</accession>
<dbReference type="Pfam" id="PF18990">
    <property type="entry name" value="DUF5723"/>
    <property type="match status" value="1"/>
</dbReference>
<name>A0A532V3S5_UNCL8</name>
<feature type="domain" description="DUF5723" evidence="2">
    <location>
        <begin position="59"/>
        <end position="371"/>
    </location>
</feature>
<gene>
    <name evidence="3" type="ORF">CEE37_04690</name>
</gene>